<keyword evidence="3" id="KW-1185">Reference proteome</keyword>
<feature type="coiled-coil region" evidence="1">
    <location>
        <begin position="297"/>
        <end position="338"/>
    </location>
</feature>
<dbReference type="Pfam" id="PF13558">
    <property type="entry name" value="SbcC_Walker_B"/>
    <property type="match status" value="1"/>
</dbReference>
<evidence type="ECO:0000256" key="1">
    <source>
        <dbReference type="SAM" id="Coils"/>
    </source>
</evidence>
<accession>A0A919BQT4</accession>
<feature type="coiled-coil region" evidence="1">
    <location>
        <begin position="858"/>
        <end position="937"/>
    </location>
</feature>
<name>A0A919BQT4_9GAMM</name>
<dbReference type="SUPFAM" id="SSF52540">
    <property type="entry name" value="P-loop containing nucleoside triphosphate hydrolases"/>
    <property type="match status" value="1"/>
</dbReference>
<evidence type="ECO:0000313" key="3">
    <source>
        <dbReference type="Proteomes" id="UP000623842"/>
    </source>
</evidence>
<keyword evidence="1" id="KW-0175">Coiled coil</keyword>
<evidence type="ECO:0008006" key="4">
    <source>
        <dbReference type="Google" id="ProtNLM"/>
    </source>
</evidence>
<evidence type="ECO:0000313" key="2">
    <source>
        <dbReference type="EMBL" id="GHG05938.1"/>
    </source>
</evidence>
<dbReference type="RefSeq" id="WP_189774270.1">
    <property type="nucleotide sequence ID" value="NZ_BNCK01000012.1"/>
</dbReference>
<dbReference type="InterPro" id="IPR027417">
    <property type="entry name" value="P-loop_NTPase"/>
</dbReference>
<comment type="caution">
    <text evidence="2">The sequence shown here is derived from an EMBL/GenBank/DDBJ whole genome shotgun (WGS) entry which is preliminary data.</text>
</comment>
<sequence length="1245" mass="140536">MRILSLRFENINSLKGQWFIDFRESPFDASALFAITGDTGAGKTTILDAICLALYHQTPRILVSESQNQLMTRHTAHCMAEVEFEVKGTGYRAFWSQRRAKNQIDGKLQKQVTELSDADGTILANKISEVKQQIEQITGLNFARFTKSMMLSQGQFAAFLNAPDKERAELLEQLTGTEIYSLISKQVYDNHRQANDELLRLKDNIIQLELLSDEEKSVLEQEVATNLASEKQFNQQRKTWQQLVDLFKRQTQLAEDKKTAEQQLASADALTAQHQEGLAQLSLVEPAEALNEHYAPLKQTNKDISELNENIAKESTLLEQAEQQHLSLTEQVSQLIEQHGNAETEDSALNNLLVEKVIPLDGNIATQQQQLNDTNKQLEQQQLELTTGQQQLAKLTQEKEAALAKQQAMQTQINAVTHVALLQDKLPAWQQQISVLQNLNANISAIDKDLEQLSQNAQQRQQQLTSTTNQCEQLTLDVAKHEKQLQTLSQQEQQLLASVNVGQEAELQQKSQQLQQTQHQLNQLLHCSETANKLLLKQQNIQQESTGLETHMSQIAQSIGQFREQYKHYKRQLTDAELILTQQQTIKSLTEHRNNLQPNSPCPLCGATEHPLVADYHAVEPNEDEYSQRVAELKKQLEAIESQGKAMSLDLATSEAKLKDRQQSLLQLANEQADNQQFWQNAGYALHDLPYPSTPDVIKKLIENNGVGLERVNAVFNNYHNLKAQLNETNQQLVNAQQQLHEAKSALAVLQSQQQNDEQQRQKITTTKEKVAGDIEQLMLSIKRELEPISHSEPLAFYLANDVLHIEGFSQWCLDKKQQLHQWQQNQEALSSLSQNLNHIDVQYSQVQSQFNFAQTTVETTKAKVENIAQQIKRLMQERQSLVGDKPVEQIRQTLSANEKTRKQQKAELDTACNKALEQLNSVKGSMKAQSVQLENKQQLLSSLQSTWQAQLAKSQFADEQAFLAALMPADDKKALKAIEQQIKEQKLKANSKLEEIALQLQETSEAIDSHEAIDLPQEEQLSHCLTQLEQLDDKIKQVLTELGRDQQKLQHQQTQLEKQQIMSKQLESLQTRVDDLAYLNGLIGSASGDKFRKFAQGLTLSHLVYLANQRLVRLHARYQLVCESQDKLTLSVVDTWQADTVRDTKTLSGGESFLVSLALALALSDLASAKTQIDSLFLDEGFGTLDNDTLEIALDALDSLNATGKMIGVISHIDALKERIDVQINVMKKSGLGYSELAAQYRVS</sequence>
<dbReference type="Proteomes" id="UP000623842">
    <property type="component" value="Unassembled WGS sequence"/>
</dbReference>
<feature type="coiled-coil region" evidence="1">
    <location>
        <begin position="623"/>
        <end position="650"/>
    </location>
</feature>
<dbReference type="AlphaFoldDB" id="A0A919BQT4"/>
<dbReference type="Gene3D" id="3.40.50.300">
    <property type="entry name" value="P-loop containing nucleotide triphosphate hydrolases"/>
    <property type="match status" value="2"/>
</dbReference>
<reference evidence="2" key="1">
    <citation type="journal article" date="2014" name="Int. J. Syst. Evol. Microbiol.">
        <title>Complete genome sequence of Corynebacterium casei LMG S-19264T (=DSM 44701T), isolated from a smear-ripened cheese.</title>
        <authorList>
            <consortium name="US DOE Joint Genome Institute (JGI-PGF)"/>
            <person name="Walter F."/>
            <person name="Albersmeier A."/>
            <person name="Kalinowski J."/>
            <person name="Ruckert C."/>
        </authorList>
    </citation>
    <scope>NUCLEOTIDE SEQUENCE</scope>
    <source>
        <strain evidence="2">KCTC 42731</strain>
    </source>
</reference>
<protein>
    <recommendedName>
        <fullName evidence="4">Exonuclease SbcC</fullName>
    </recommendedName>
</protein>
<dbReference type="PANTHER" id="PTHR32114">
    <property type="entry name" value="ABC TRANSPORTER ABCH.3"/>
    <property type="match status" value="1"/>
</dbReference>
<dbReference type="EMBL" id="BNCK01000012">
    <property type="protein sequence ID" value="GHG05938.1"/>
    <property type="molecule type" value="Genomic_DNA"/>
</dbReference>
<feature type="coiled-coil region" evidence="1">
    <location>
        <begin position="364"/>
        <end position="412"/>
    </location>
</feature>
<feature type="coiled-coil region" evidence="1">
    <location>
        <begin position="436"/>
        <end position="524"/>
    </location>
</feature>
<gene>
    <name evidence="2" type="ORF">GCM10017161_39400</name>
</gene>
<proteinExistence type="predicted"/>
<feature type="coiled-coil region" evidence="1">
    <location>
        <begin position="976"/>
        <end position="1060"/>
    </location>
</feature>
<reference evidence="2" key="2">
    <citation type="submission" date="2020-09" db="EMBL/GenBank/DDBJ databases">
        <authorList>
            <person name="Sun Q."/>
            <person name="Kim S."/>
        </authorList>
    </citation>
    <scope>NUCLEOTIDE SEQUENCE</scope>
    <source>
        <strain evidence="2">KCTC 42731</strain>
    </source>
</reference>
<organism evidence="2 3">
    <name type="scientific">Thalassotalea marina</name>
    <dbReference type="NCBI Taxonomy" id="1673741"/>
    <lineage>
        <taxon>Bacteria</taxon>
        <taxon>Pseudomonadati</taxon>
        <taxon>Pseudomonadota</taxon>
        <taxon>Gammaproteobacteria</taxon>
        <taxon>Alteromonadales</taxon>
        <taxon>Colwelliaceae</taxon>
        <taxon>Thalassotalea</taxon>
    </lineage>
</organism>
<feature type="coiled-coil region" evidence="1">
    <location>
        <begin position="712"/>
        <end position="760"/>
    </location>
</feature>
<dbReference type="PANTHER" id="PTHR32114:SF2">
    <property type="entry name" value="ABC TRANSPORTER ABCH.3"/>
    <property type="match status" value="1"/>
</dbReference>